<reference evidence="2" key="1">
    <citation type="submission" date="2022-11" db="UniProtKB">
        <authorList>
            <consortium name="WormBaseParasite"/>
        </authorList>
    </citation>
    <scope>IDENTIFICATION</scope>
</reference>
<dbReference type="Proteomes" id="UP000887540">
    <property type="component" value="Unplaced"/>
</dbReference>
<evidence type="ECO:0000313" key="1">
    <source>
        <dbReference type="Proteomes" id="UP000887540"/>
    </source>
</evidence>
<protein>
    <submittedName>
        <fullName evidence="2">Uncharacterized protein</fullName>
    </submittedName>
</protein>
<dbReference type="InterPro" id="IPR036397">
    <property type="entry name" value="RNaseH_sf"/>
</dbReference>
<keyword evidence="1" id="KW-1185">Reference proteome</keyword>
<accession>A0A914CH39</accession>
<name>A0A914CH39_9BILA</name>
<dbReference type="GO" id="GO:0003676">
    <property type="term" value="F:nucleic acid binding"/>
    <property type="evidence" value="ECO:0007669"/>
    <property type="project" value="InterPro"/>
</dbReference>
<evidence type="ECO:0000313" key="2">
    <source>
        <dbReference type="WBParaSite" id="ACRNAN_scaffold10473.g22516.t1"/>
    </source>
</evidence>
<dbReference type="WBParaSite" id="ACRNAN_scaffold10473.g22516.t1">
    <property type="protein sequence ID" value="ACRNAN_scaffold10473.g22516.t1"/>
    <property type="gene ID" value="ACRNAN_scaffold10473.g22516"/>
</dbReference>
<proteinExistence type="predicted"/>
<dbReference type="AlphaFoldDB" id="A0A914CH39"/>
<sequence>MKEGVFERTLNAILQRFYDNLFASHQRGRGRPAKIFTPNKIRALKRKFDHKDGISQRQAAKKFQCSPAMINKTLKKLKISSRKKKTIPDRNERQKSDAKILCGRLYRKFSTRSWILDDESYFTLSNSSIHGNKNFYSSNVSDTPPNIKFAKKKKFEKKVLVRIAIGPNGMSKPLIKKSNFAINAPITWRNPSKRGLFPIFMLTMTTITCFGRIRRAFITLTSSSIIWNEEIDLVQKENNPANVPEARSIEDFWSILKGHVYANAWKAESTRQLTNRIKLCLRKMERDLVQRLAADTKKRIDNIRRKGVIENQ</sequence>
<organism evidence="1 2">
    <name type="scientific">Acrobeloides nanus</name>
    <dbReference type="NCBI Taxonomy" id="290746"/>
    <lineage>
        <taxon>Eukaryota</taxon>
        <taxon>Metazoa</taxon>
        <taxon>Ecdysozoa</taxon>
        <taxon>Nematoda</taxon>
        <taxon>Chromadorea</taxon>
        <taxon>Rhabditida</taxon>
        <taxon>Tylenchina</taxon>
        <taxon>Cephalobomorpha</taxon>
        <taxon>Cephaloboidea</taxon>
        <taxon>Cephalobidae</taxon>
        <taxon>Acrobeloides</taxon>
    </lineage>
</organism>
<dbReference type="Gene3D" id="3.30.420.10">
    <property type="entry name" value="Ribonuclease H-like superfamily/Ribonuclease H"/>
    <property type="match status" value="1"/>
</dbReference>